<reference evidence="2" key="2">
    <citation type="journal article" date="2023" name="IMA Fungus">
        <title>Comparative genomic study of the Penicillium genus elucidates a diverse pangenome and 15 lateral gene transfer events.</title>
        <authorList>
            <person name="Petersen C."/>
            <person name="Sorensen T."/>
            <person name="Nielsen M.R."/>
            <person name="Sondergaard T.E."/>
            <person name="Sorensen J.L."/>
            <person name="Fitzpatrick D.A."/>
            <person name="Frisvad J.C."/>
            <person name="Nielsen K.L."/>
        </authorList>
    </citation>
    <scope>NUCLEOTIDE SEQUENCE</scope>
    <source>
        <strain evidence="2">IBT 19713</strain>
    </source>
</reference>
<evidence type="ECO:0000313" key="3">
    <source>
        <dbReference type="Proteomes" id="UP001150941"/>
    </source>
</evidence>
<evidence type="ECO:0000313" key="2">
    <source>
        <dbReference type="EMBL" id="KAJ5232873.1"/>
    </source>
</evidence>
<comment type="caution">
    <text evidence="2">The sequence shown here is derived from an EMBL/GenBank/DDBJ whole genome shotgun (WGS) entry which is preliminary data.</text>
</comment>
<evidence type="ECO:0008006" key="4">
    <source>
        <dbReference type="Google" id="ProtNLM"/>
    </source>
</evidence>
<dbReference type="Proteomes" id="UP001150941">
    <property type="component" value="Unassembled WGS sequence"/>
</dbReference>
<accession>A0A9W9P2L1</accession>
<gene>
    <name evidence="2" type="ORF">N7468_005829</name>
</gene>
<protein>
    <recommendedName>
        <fullName evidence="4">Conidiation-specific protein 10</fullName>
    </recommendedName>
</protein>
<organism evidence="2 3">
    <name type="scientific">Penicillium chermesinum</name>
    <dbReference type="NCBI Taxonomy" id="63820"/>
    <lineage>
        <taxon>Eukaryota</taxon>
        <taxon>Fungi</taxon>
        <taxon>Dikarya</taxon>
        <taxon>Ascomycota</taxon>
        <taxon>Pezizomycotina</taxon>
        <taxon>Eurotiomycetes</taxon>
        <taxon>Eurotiomycetidae</taxon>
        <taxon>Eurotiales</taxon>
        <taxon>Aspergillaceae</taxon>
        <taxon>Penicillium</taxon>
    </lineage>
</organism>
<dbReference type="RefSeq" id="XP_058330865.1">
    <property type="nucleotide sequence ID" value="XM_058475125.1"/>
</dbReference>
<reference evidence="2" key="1">
    <citation type="submission" date="2022-11" db="EMBL/GenBank/DDBJ databases">
        <authorList>
            <person name="Petersen C."/>
        </authorList>
    </citation>
    <scope>NUCLEOTIDE SEQUENCE</scope>
    <source>
        <strain evidence="2">IBT 19713</strain>
    </source>
</reference>
<dbReference type="AlphaFoldDB" id="A0A9W9P2L1"/>
<feature type="compositionally biased region" description="Basic and acidic residues" evidence="1">
    <location>
        <begin position="13"/>
        <end position="22"/>
    </location>
</feature>
<evidence type="ECO:0000256" key="1">
    <source>
        <dbReference type="SAM" id="MobiDB-lite"/>
    </source>
</evidence>
<name>A0A9W9P2L1_9EURO</name>
<proteinExistence type="predicted"/>
<dbReference type="GeneID" id="83202428"/>
<feature type="region of interest" description="Disordered" evidence="1">
    <location>
        <begin position="1"/>
        <end position="81"/>
    </location>
</feature>
<feature type="compositionally biased region" description="Basic residues" evidence="1">
    <location>
        <begin position="70"/>
        <end position="81"/>
    </location>
</feature>
<dbReference type="OrthoDB" id="2137750at2759"/>
<feature type="compositionally biased region" description="Basic and acidic residues" evidence="1">
    <location>
        <begin position="60"/>
        <end position="69"/>
    </location>
</feature>
<keyword evidence="3" id="KW-1185">Reference proteome</keyword>
<sequence length="81" mass="8703">MAHNTNPGNFANRPHEEVENIARKGGHSSHSGGFANMDPAKQREIASHGGQRSGGSFQPDDSRTREAGRKGGRSRHASPEE</sequence>
<dbReference type="InterPro" id="IPR019626">
    <property type="entry name" value="Stress-induced_KGG_rpt"/>
</dbReference>
<dbReference type="EMBL" id="JAPQKS010000004">
    <property type="protein sequence ID" value="KAJ5232873.1"/>
    <property type="molecule type" value="Genomic_DNA"/>
</dbReference>
<dbReference type="Pfam" id="PF10685">
    <property type="entry name" value="KGG"/>
    <property type="match status" value="2"/>
</dbReference>